<gene>
    <name evidence="1" type="ORF">ILUMI_27214</name>
</gene>
<dbReference type="Proteomes" id="UP000801492">
    <property type="component" value="Unassembled WGS sequence"/>
</dbReference>
<name>A0A8K0FXX7_IGNLU</name>
<evidence type="ECO:0000313" key="1">
    <source>
        <dbReference type="EMBL" id="KAF2878941.1"/>
    </source>
</evidence>
<sequence length="528" mass="61442">MSLFKQLIKKIHNKRSIKCTTVICIDTSGSTKGNTKYFEKIKSILENEKNKLVITWNSTAEITESENFRSHGGTQPQSFLNIIKDFEYDYNLIVTTDGQIDDENVVTCKSIIDLSNILNRIQTFKMYFIGDIKEMNLRISSSFNKLKNKQFIINDDKPIDLTDITSVEDLRCNDFMNDKGVIATVLTLIQDSPDKKKELRSKMCTKATSVISELATKSSIKIFYKKNDIDGCVEFVRKYDNSEHEKFQQVMPVILDIFEETDYGEDEYSLSYFSKTEMCKKPETPDDMIYYGYSEINDRDFICDILLTKCTSACILVKLIEDSNSSNEDRFSIIPDELNKKIAEHPFLILNHDDIIQKIIKRVEHQTIDLYTYNKLKDKSRSPFTRDPLKGAFIFHSDGADYDFIFNNNNKTISFIFGKDDKLPGNKVIWNVLFLYILVKYHPVWKEHESKLKEEILYICKNMTSLITLTPKLNPIIREKLEVCLWYIFNVAPKAFGNTSNNVLGYMEGSEKFVEFYSYLYNKNLQKN</sequence>
<dbReference type="OrthoDB" id="6738117at2759"/>
<dbReference type="AlphaFoldDB" id="A0A8K0FXX7"/>
<comment type="caution">
    <text evidence="1">The sequence shown here is derived from an EMBL/GenBank/DDBJ whole genome shotgun (WGS) entry which is preliminary data.</text>
</comment>
<reference evidence="1" key="1">
    <citation type="submission" date="2019-08" db="EMBL/GenBank/DDBJ databases">
        <title>The genome of the North American firefly Photinus pyralis.</title>
        <authorList>
            <consortium name="Photinus pyralis genome working group"/>
            <person name="Fallon T.R."/>
            <person name="Sander Lower S.E."/>
            <person name="Weng J.-K."/>
        </authorList>
    </citation>
    <scope>NUCLEOTIDE SEQUENCE</scope>
    <source>
        <strain evidence="1">TRF0915ILg1</strain>
        <tissue evidence="1">Whole body</tissue>
    </source>
</reference>
<keyword evidence="2" id="KW-1185">Reference proteome</keyword>
<proteinExistence type="predicted"/>
<accession>A0A8K0FXX7</accession>
<evidence type="ECO:0000313" key="2">
    <source>
        <dbReference type="Proteomes" id="UP000801492"/>
    </source>
</evidence>
<organism evidence="1 2">
    <name type="scientific">Ignelater luminosus</name>
    <name type="common">Cucubano</name>
    <name type="synonym">Pyrophorus luminosus</name>
    <dbReference type="NCBI Taxonomy" id="2038154"/>
    <lineage>
        <taxon>Eukaryota</taxon>
        <taxon>Metazoa</taxon>
        <taxon>Ecdysozoa</taxon>
        <taxon>Arthropoda</taxon>
        <taxon>Hexapoda</taxon>
        <taxon>Insecta</taxon>
        <taxon>Pterygota</taxon>
        <taxon>Neoptera</taxon>
        <taxon>Endopterygota</taxon>
        <taxon>Coleoptera</taxon>
        <taxon>Polyphaga</taxon>
        <taxon>Elateriformia</taxon>
        <taxon>Elateroidea</taxon>
        <taxon>Elateridae</taxon>
        <taxon>Agrypninae</taxon>
        <taxon>Pyrophorini</taxon>
        <taxon>Ignelater</taxon>
    </lineage>
</organism>
<dbReference type="EMBL" id="VTPC01091253">
    <property type="protein sequence ID" value="KAF2878941.1"/>
    <property type="molecule type" value="Genomic_DNA"/>
</dbReference>
<protein>
    <submittedName>
        <fullName evidence="1">Uncharacterized protein</fullName>
    </submittedName>
</protein>